<accession>A7RS46</accession>
<keyword evidence="5 6" id="KW-0472">Membrane</keyword>
<dbReference type="Gene3D" id="1.20.1070.10">
    <property type="entry name" value="Rhodopsin 7-helix transmembrane proteins"/>
    <property type="match status" value="1"/>
</dbReference>
<sequence length="316" mass="35666">MRNTQERSLNEAITIPVGVAYFILALPTVIANTLVIIAIFKTPSLRIPGYIILCGLALSDLGVGIFGFFFNGLLFLSGLKNVISDPGQANSFITGFFVGVSTLTILAVSAERVIALTLHLRYPSLVTIRRVSLVLVIIWFFMAIMVALPIDDTEVSYMMISYFGADFVILFILNFKIYRMVRRHRAQISIHYPTQANEETMAMLRRRRSSLDVLYIFFLFVLSILPYIVFQGYLQFFVLFKNPSLDVEDVEVLMNADLVVRGIAFINSFLNPILYCYRIKHIRVAIIRVLPALLSRKLSSNCGVKLNINNMKGVAD</sequence>
<evidence type="ECO:0000256" key="1">
    <source>
        <dbReference type="ARBA" id="ARBA00004651"/>
    </source>
</evidence>
<dbReference type="InParanoid" id="A7RS46"/>
<dbReference type="SUPFAM" id="SSF81321">
    <property type="entry name" value="Family A G protein-coupled receptor-like"/>
    <property type="match status" value="1"/>
</dbReference>
<dbReference type="InterPro" id="IPR017452">
    <property type="entry name" value="GPCR_Rhodpsn_7TM"/>
</dbReference>
<keyword evidence="4 6" id="KW-1133">Transmembrane helix</keyword>
<dbReference type="eggNOG" id="KOG3656">
    <property type="taxonomic scope" value="Eukaryota"/>
</dbReference>
<comment type="subcellular location">
    <subcellularLocation>
        <location evidence="1">Cell membrane</location>
        <topology evidence="1">Multi-pass membrane protein</topology>
    </subcellularLocation>
</comment>
<keyword evidence="3 6" id="KW-0812">Transmembrane</keyword>
<proteinExistence type="predicted"/>
<evidence type="ECO:0000256" key="4">
    <source>
        <dbReference type="ARBA" id="ARBA00022989"/>
    </source>
</evidence>
<feature type="transmembrane region" description="Helical" evidence="6">
    <location>
        <begin position="258"/>
        <end position="277"/>
    </location>
</feature>
<feature type="transmembrane region" description="Helical" evidence="6">
    <location>
        <begin position="47"/>
        <end position="70"/>
    </location>
</feature>
<dbReference type="OMA" id="HRAQISI"/>
<evidence type="ECO:0000313" key="8">
    <source>
        <dbReference type="EMBL" id="EDO45742.1"/>
    </source>
</evidence>
<feature type="transmembrane region" description="Helical" evidence="6">
    <location>
        <begin position="20"/>
        <end position="40"/>
    </location>
</feature>
<evidence type="ECO:0000256" key="2">
    <source>
        <dbReference type="ARBA" id="ARBA00022475"/>
    </source>
</evidence>
<evidence type="ECO:0000256" key="3">
    <source>
        <dbReference type="ARBA" id="ARBA00022692"/>
    </source>
</evidence>
<dbReference type="HOGENOM" id="CLU_009579_14_1_1"/>
<feature type="transmembrane region" description="Helical" evidence="6">
    <location>
        <begin position="131"/>
        <end position="150"/>
    </location>
</feature>
<dbReference type="PANTHER" id="PTHR22750">
    <property type="entry name" value="G-PROTEIN COUPLED RECEPTOR"/>
    <property type="match status" value="1"/>
</dbReference>
<dbReference type="AlphaFoldDB" id="A7RS46"/>
<feature type="transmembrane region" description="Helical" evidence="6">
    <location>
        <begin position="90"/>
        <end position="110"/>
    </location>
</feature>
<protein>
    <recommendedName>
        <fullName evidence="7">G-protein coupled receptors family 1 profile domain-containing protein</fullName>
    </recommendedName>
</protein>
<dbReference type="EMBL" id="DS469533">
    <property type="protein sequence ID" value="EDO45742.1"/>
    <property type="molecule type" value="Genomic_DNA"/>
</dbReference>
<feature type="domain" description="G-protein coupled receptors family 1 profile" evidence="7">
    <location>
        <begin position="31"/>
        <end position="275"/>
    </location>
</feature>
<name>A7RS46_NEMVE</name>
<dbReference type="PROSITE" id="PS50262">
    <property type="entry name" value="G_PROTEIN_RECEP_F1_2"/>
    <property type="match status" value="1"/>
</dbReference>
<dbReference type="GO" id="GO:0005886">
    <property type="term" value="C:plasma membrane"/>
    <property type="evidence" value="ECO:0000318"/>
    <property type="project" value="GO_Central"/>
</dbReference>
<dbReference type="PhylomeDB" id="A7RS46"/>
<keyword evidence="9" id="KW-1185">Reference proteome</keyword>
<evidence type="ECO:0000256" key="6">
    <source>
        <dbReference type="SAM" id="Phobius"/>
    </source>
</evidence>
<evidence type="ECO:0000313" key="9">
    <source>
        <dbReference type="Proteomes" id="UP000001593"/>
    </source>
</evidence>
<dbReference type="GO" id="GO:0001609">
    <property type="term" value="F:G protein-coupled adenosine receptor activity"/>
    <property type="evidence" value="ECO:0000318"/>
    <property type="project" value="GO_Central"/>
</dbReference>
<dbReference type="GO" id="GO:0007186">
    <property type="term" value="P:G protein-coupled receptor signaling pathway"/>
    <property type="evidence" value="ECO:0000318"/>
    <property type="project" value="GO_Central"/>
</dbReference>
<dbReference type="Proteomes" id="UP000001593">
    <property type="component" value="Unassembled WGS sequence"/>
</dbReference>
<gene>
    <name evidence="8" type="ORF">NEMVEDRAFT_v1g201314</name>
</gene>
<evidence type="ECO:0000256" key="5">
    <source>
        <dbReference type="ARBA" id="ARBA00023136"/>
    </source>
</evidence>
<dbReference type="CDD" id="cd00637">
    <property type="entry name" value="7tm_classA_rhodopsin-like"/>
    <property type="match status" value="1"/>
</dbReference>
<feature type="transmembrane region" description="Helical" evidence="6">
    <location>
        <begin position="213"/>
        <end position="238"/>
    </location>
</feature>
<feature type="transmembrane region" description="Helical" evidence="6">
    <location>
        <begin position="156"/>
        <end position="175"/>
    </location>
</feature>
<dbReference type="Pfam" id="PF00001">
    <property type="entry name" value="7tm_1"/>
    <property type="match status" value="2"/>
</dbReference>
<evidence type="ECO:0000259" key="7">
    <source>
        <dbReference type="PROSITE" id="PS50262"/>
    </source>
</evidence>
<organism evidence="8 9">
    <name type="scientific">Nematostella vectensis</name>
    <name type="common">Starlet sea anemone</name>
    <dbReference type="NCBI Taxonomy" id="45351"/>
    <lineage>
        <taxon>Eukaryota</taxon>
        <taxon>Metazoa</taxon>
        <taxon>Cnidaria</taxon>
        <taxon>Anthozoa</taxon>
        <taxon>Hexacorallia</taxon>
        <taxon>Actiniaria</taxon>
        <taxon>Edwardsiidae</taxon>
        <taxon>Nematostella</taxon>
    </lineage>
</organism>
<keyword evidence="2" id="KW-1003">Cell membrane</keyword>
<dbReference type="InterPro" id="IPR000276">
    <property type="entry name" value="GPCR_Rhodpsn"/>
</dbReference>
<reference evidence="8 9" key="1">
    <citation type="journal article" date="2007" name="Science">
        <title>Sea anemone genome reveals ancestral eumetazoan gene repertoire and genomic organization.</title>
        <authorList>
            <person name="Putnam N.H."/>
            <person name="Srivastava M."/>
            <person name="Hellsten U."/>
            <person name="Dirks B."/>
            <person name="Chapman J."/>
            <person name="Salamov A."/>
            <person name="Terry A."/>
            <person name="Shapiro H."/>
            <person name="Lindquist E."/>
            <person name="Kapitonov V.V."/>
            <person name="Jurka J."/>
            <person name="Genikhovich G."/>
            <person name="Grigoriev I.V."/>
            <person name="Lucas S.M."/>
            <person name="Steele R.E."/>
            <person name="Finnerty J.R."/>
            <person name="Technau U."/>
            <person name="Martindale M.Q."/>
            <person name="Rokhsar D.S."/>
        </authorList>
    </citation>
    <scope>NUCLEOTIDE SEQUENCE [LARGE SCALE GENOMIC DNA]</scope>
    <source>
        <strain evidence="9">CH2 X CH6</strain>
    </source>
</reference>
<dbReference type="PRINTS" id="PR00237">
    <property type="entry name" value="GPCRRHODOPSN"/>
</dbReference>